<organism evidence="12 13">
    <name type="scientific">Vibrio metoecus</name>
    <dbReference type="NCBI Taxonomy" id="1481663"/>
    <lineage>
        <taxon>Bacteria</taxon>
        <taxon>Pseudomonadati</taxon>
        <taxon>Pseudomonadota</taxon>
        <taxon>Gammaproteobacteria</taxon>
        <taxon>Vibrionales</taxon>
        <taxon>Vibrionaceae</taxon>
        <taxon>Vibrio</taxon>
    </lineage>
</organism>
<evidence type="ECO:0000259" key="10">
    <source>
        <dbReference type="Pfam" id="PF08124"/>
    </source>
</evidence>
<comment type="subcellular location">
    <subcellularLocation>
        <location evidence="1">Secreted</location>
    </subcellularLocation>
</comment>
<evidence type="ECO:0000313" key="13">
    <source>
        <dbReference type="Proteomes" id="UP000216173"/>
    </source>
</evidence>
<feature type="signal peptide" evidence="7">
    <location>
        <begin position="1"/>
        <end position="24"/>
    </location>
</feature>
<dbReference type="InterPro" id="IPR011013">
    <property type="entry name" value="Gal_mutarotase_sf_dom"/>
</dbReference>
<dbReference type="InterPro" id="IPR055372">
    <property type="entry name" value="CBM96"/>
</dbReference>
<dbReference type="GO" id="GO:0005576">
    <property type="term" value="C:extracellular region"/>
    <property type="evidence" value="ECO:0007669"/>
    <property type="project" value="UniProtKB-SubCell"/>
</dbReference>
<evidence type="ECO:0000256" key="6">
    <source>
        <dbReference type="PIRSR" id="PIRSR638970-1"/>
    </source>
</evidence>
<evidence type="ECO:0000259" key="9">
    <source>
        <dbReference type="Pfam" id="PF02884"/>
    </source>
</evidence>
<proteinExistence type="inferred from homology"/>
<dbReference type="SUPFAM" id="SSF48230">
    <property type="entry name" value="Chondroitin AC/alginate lyase"/>
    <property type="match status" value="1"/>
</dbReference>
<dbReference type="GO" id="GO:0005975">
    <property type="term" value="P:carbohydrate metabolic process"/>
    <property type="evidence" value="ECO:0007669"/>
    <property type="project" value="InterPro"/>
</dbReference>
<dbReference type="InterPro" id="IPR012970">
    <property type="entry name" value="Lyase_8_alpha_N"/>
</dbReference>
<dbReference type="GO" id="GO:0016837">
    <property type="term" value="F:carbon-oxygen lyase activity, acting on polysaccharides"/>
    <property type="evidence" value="ECO:0007669"/>
    <property type="project" value="UniProtKB-ARBA"/>
</dbReference>
<comment type="caution">
    <text evidence="12">The sequence shown here is derived from an EMBL/GenBank/DDBJ whole genome shotgun (WGS) entry which is preliminary data.</text>
</comment>
<accession>A0A271VPV5</accession>
<dbReference type="NCBIfam" id="NF033679">
    <property type="entry name" value="DNRLRE_dom"/>
    <property type="match status" value="1"/>
</dbReference>
<dbReference type="Pfam" id="PF02278">
    <property type="entry name" value="Lyase_8"/>
    <property type="match status" value="1"/>
</dbReference>
<dbReference type="Proteomes" id="UP000216173">
    <property type="component" value="Unassembled WGS sequence"/>
</dbReference>
<feature type="domain" description="Carbohydrate-binding module family 96" evidence="11">
    <location>
        <begin position="695"/>
        <end position="855"/>
    </location>
</feature>
<dbReference type="SUPFAM" id="SSF49863">
    <property type="entry name" value="Hyaluronate lyase-like, C-terminal domain"/>
    <property type="match status" value="1"/>
</dbReference>
<feature type="chain" id="PRO_5013193605" description="Chondroitin AC lyase" evidence="7">
    <location>
        <begin position="25"/>
        <end position="856"/>
    </location>
</feature>
<dbReference type="Pfam" id="PF24517">
    <property type="entry name" value="CBM96"/>
    <property type="match status" value="1"/>
</dbReference>
<feature type="active site" evidence="6">
    <location>
        <position position="221"/>
    </location>
</feature>
<gene>
    <name evidence="12" type="ORF">CGU03_14430</name>
</gene>
<dbReference type="CDD" id="cd01083">
    <property type="entry name" value="GAG_Lyase"/>
    <property type="match status" value="1"/>
</dbReference>
<dbReference type="SUPFAM" id="SSF74650">
    <property type="entry name" value="Galactose mutarotase-like"/>
    <property type="match status" value="1"/>
</dbReference>
<evidence type="ECO:0000256" key="4">
    <source>
        <dbReference type="ARBA" id="ARBA00022729"/>
    </source>
</evidence>
<dbReference type="RefSeq" id="WP_081022443.1">
    <property type="nucleotide sequence ID" value="NZ_LBGR01000017.1"/>
</dbReference>
<dbReference type="Gene3D" id="1.50.10.100">
    <property type="entry name" value="Chondroitin AC/alginate lyase"/>
    <property type="match status" value="1"/>
</dbReference>
<dbReference type="EMBL" id="NMSH01000025">
    <property type="protein sequence ID" value="PAR19977.1"/>
    <property type="molecule type" value="Genomic_DNA"/>
</dbReference>
<evidence type="ECO:0000259" key="8">
    <source>
        <dbReference type="Pfam" id="PF02278"/>
    </source>
</evidence>
<evidence type="ECO:0008006" key="14">
    <source>
        <dbReference type="Google" id="ProtNLM"/>
    </source>
</evidence>
<dbReference type="InterPro" id="IPR004103">
    <property type="entry name" value="Lyase_8_C"/>
</dbReference>
<dbReference type="GO" id="GO:0030246">
    <property type="term" value="F:carbohydrate binding"/>
    <property type="evidence" value="ECO:0007669"/>
    <property type="project" value="InterPro"/>
</dbReference>
<dbReference type="InterPro" id="IPR014718">
    <property type="entry name" value="GH-type_carb-bd"/>
</dbReference>
<keyword evidence="3" id="KW-0964">Secreted</keyword>
<evidence type="ECO:0000256" key="7">
    <source>
        <dbReference type="SAM" id="SignalP"/>
    </source>
</evidence>
<evidence type="ECO:0000313" key="12">
    <source>
        <dbReference type="EMBL" id="PAR19977.1"/>
    </source>
</evidence>
<comment type="similarity">
    <text evidence="2">Belongs to the polysaccharide lyase 8 family.</text>
</comment>
<keyword evidence="5" id="KW-0456">Lyase</keyword>
<dbReference type="InterPro" id="IPR008929">
    <property type="entry name" value="Chondroitin_lyas"/>
</dbReference>
<dbReference type="PANTHER" id="PTHR38481">
    <property type="entry name" value="HYALURONATE LYASE"/>
    <property type="match status" value="1"/>
</dbReference>
<protein>
    <recommendedName>
        <fullName evidence="14">Chondroitin AC lyase</fullName>
    </recommendedName>
</protein>
<name>A0A271VPV5_VIBMT</name>
<feature type="domain" description="Polysaccharide lyase family 8 C-terminal" evidence="9">
    <location>
        <begin position="588"/>
        <end position="649"/>
    </location>
</feature>
<dbReference type="InterPro" id="IPR011071">
    <property type="entry name" value="Lyase_8-like_C"/>
</dbReference>
<dbReference type="AlphaFoldDB" id="A0A271VPV5"/>
<dbReference type="Pfam" id="PF02884">
    <property type="entry name" value="Lyase_8_C"/>
    <property type="match status" value="1"/>
</dbReference>
<dbReference type="InterPro" id="IPR003159">
    <property type="entry name" value="Lyase_8_central_dom"/>
</dbReference>
<dbReference type="InterPro" id="IPR038970">
    <property type="entry name" value="Lyase_8"/>
</dbReference>
<sequence>MMINKLKTKWWLLAPYMICQSALADDIQTLTQRIAPDFAQVAVEAAQGLGQPLSTLAAQYLANQQTDGHWADIDYAAIPTQEAPIREHLTRVRALAAQYYLSNDVTFAAGAIAGLYHWYSADRTNSNWWWNEIGKQIYLGPTAFLLGNQLPSDLSTLIRSDMPTEPYKTGANRTDISKGVIYGGLLGSDSAQVKRGLGGIEETIVITEAEGVQADFSFQQHGAQLYNGGYGDVFFDAASYWAYQVRDLQWHFAPDKNRLVADYFLDGVRWMSRHGTLDYNARGRGLSRVDKANLGPILRQADYVAALAPERAAEAQQFKQHVNGAPESIAGFRSFYRSDYASKVGNGHFIGIKMNSKRIKPTEAGNGENLLGNWIGFGSTFIMQRGDEYHDIFPVWNWALVPGTTAPQFAIKPADWGRIEMQTQFVGSVSDGRNGVAVMDMDAYQTKAKKAWFSFDDELVALGAGIQSTRAEYVNTTVNQTRLNGPVTVDGQVYSKGSRPLVNASWVHHDGIGYVFPANWYGHMDNQAQNGNWRNINTGQPDAPISADVFMLRMGHSWQPTNASYQYIVVPNRDAQAVANYAASVPVSVLSNTPQIQAVTHVSKQVSGIVFHQAGTLQLPSGKTVTVNKPSVLVIDESQATPQVTLATPGIGDQVQLKVEEGSTIWAATVVTAKEPRLLGKGVVVEFNAAPVIPPVTMSANADAFVRDGQYANQSFGTNSYLVVKSDITGYNRKTVLKFDLSQQALSSHSQAVLRLHVKNVNTAASRAITVSRLKSSAWQENSLTWSTLPPIEQQGTTVTISPSQVNEWIEIDVSNLIVQGELSLLLENKGAAHQKSDVNFSSKESGLAPQLVIQP</sequence>
<feature type="domain" description="Polysaccharide lyase family 8 central" evidence="8">
    <location>
        <begin position="333"/>
        <end position="573"/>
    </location>
</feature>
<feature type="domain" description="Polysaccharide lyase 8 N-terminal alpha-helical" evidence="10">
    <location>
        <begin position="62"/>
        <end position="294"/>
    </location>
</feature>
<dbReference type="PANTHER" id="PTHR38481:SF1">
    <property type="entry name" value="HYALURONATE LYASE"/>
    <property type="match status" value="1"/>
</dbReference>
<dbReference type="Gene3D" id="2.70.98.10">
    <property type="match status" value="1"/>
</dbReference>
<keyword evidence="4 7" id="KW-0732">Signal</keyword>
<evidence type="ECO:0000256" key="5">
    <source>
        <dbReference type="ARBA" id="ARBA00023239"/>
    </source>
</evidence>
<dbReference type="Gene3D" id="2.60.220.10">
    <property type="entry name" value="Polysaccharide lyase family 8-like, C-terminal"/>
    <property type="match status" value="1"/>
</dbReference>
<evidence type="ECO:0000256" key="3">
    <source>
        <dbReference type="ARBA" id="ARBA00022525"/>
    </source>
</evidence>
<evidence type="ECO:0000259" key="11">
    <source>
        <dbReference type="Pfam" id="PF24517"/>
    </source>
</evidence>
<evidence type="ECO:0000256" key="2">
    <source>
        <dbReference type="ARBA" id="ARBA00006699"/>
    </source>
</evidence>
<dbReference type="Pfam" id="PF08124">
    <property type="entry name" value="Lyase_8_N"/>
    <property type="match status" value="1"/>
</dbReference>
<evidence type="ECO:0000256" key="1">
    <source>
        <dbReference type="ARBA" id="ARBA00004613"/>
    </source>
</evidence>
<reference evidence="13" key="1">
    <citation type="submission" date="2017-07" db="EMBL/GenBank/DDBJ databases">
        <authorList>
            <person name="Boucher Y."/>
            <person name="Orata F.D."/>
        </authorList>
    </citation>
    <scope>NUCLEOTIDE SEQUENCE [LARGE SCALE GENOMIC DNA]</scope>
    <source>
        <strain evidence="13">OYP9E10</strain>
    </source>
</reference>
<feature type="active site" evidence="6">
    <location>
        <position position="284"/>
    </location>
</feature>
<feature type="active site" evidence="6">
    <location>
        <position position="230"/>
    </location>
</feature>